<organism evidence="1 2">
    <name type="scientific">Circinella minor</name>
    <dbReference type="NCBI Taxonomy" id="1195481"/>
    <lineage>
        <taxon>Eukaryota</taxon>
        <taxon>Fungi</taxon>
        <taxon>Fungi incertae sedis</taxon>
        <taxon>Mucoromycota</taxon>
        <taxon>Mucoromycotina</taxon>
        <taxon>Mucoromycetes</taxon>
        <taxon>Mucorales</taxon>
        <taxon>Lichtheimiaceae</taxon>
        <taxon>Circinella</taxon>
    </lineage>
</organism>
<accession>A0A8H7RJG5</accession>
<dbReference type="AlphaFoldDB" id="A0A8H7RJG5"/>
<evidence type="ECO:0000313" key="2">
    <source>
        <dbReference type="Proteomes" id="UP000646827"/>
    </source>
</evidence>
<proteinExistence type="predicted"/>
<dbReference type="OrthoDB" id="2447509at2759"/>
<dbReference type="EMBL" id="JAEPRB010000778">
    <property type="protein sequence ID" value="KAG2212147.1"/>
    <property type="molecule type" value="Genomic_DNA"/>
</dbReference>
<keyword evidence="2" id="KW-1185">Reference proteome</keyword>
<gene>
    <name evidence="1" type="ORF">INT45_006473</name>
</gene>
<protein>
    <submittedName>
        <fullName evidence="1">Uncharacterized protein</fullName>
    </submittedName>
</protein>
<comment type="caution">
    <text evidence="1">The sequence shown here is derived from an EMBL/GenBank/DDBJ whole genome shotgun (WGS) entry which is preliminary data.</text>
</comment>
<name>A0A8H7RJG5_9FUNG</name>
<reference evidence="1 2" key="1">
    <citation type="submission" date="2020-12" db="EMBL/GenBank/DDBJ databases">
        <title>Metabolic potential, ecology and presence of endohyphal bacteria is reflected in genomic diversity of Mucoromycotina.</title>
        <authorList>
            <person name="Muszewska A."/>
            <person name="Okrasinska A."/>
            <person name="Steczkiewicz K."/>
            <person name="Drgas O."/>
            <person name="Orlowska M."/>
            <person name="Perlinska-Lenart U."/>
            <person name="Aleksandrzak-Piekarczyk T."/>
            <person name="Szatraj K."/>
            <person name="Zielenkiewicz U."/>
            <person name="Pilsyk S."/>
            <person name="Malc E."/>
            <person name="Mieczkowski P."/>
            <person name="Kruszewska J.S."/>
            <person name="Biernat P."/>
            <person name="Pawlowska J."/>
        </authorList>
    </citation>
    <scope>NUCLEOTIDE SEQUENCE [LARGE SCALE GENOMIC DNA]</scope>
    <source>
        <strain evidence="1 2">CBS 142.35</strain>
    </source>
</reference>
<sequence length="184" mass="20782">MSSQQCRCGSTTHRRVTFHGCRLNERNVRRRIESENTSLAGNNMDIIIENPTPDLLTSNEATEEGIDVNDDVQPTNNETATPTRVCCPRCGSPEHSRSNNRACPFHTSNVQSEYGAQFQIACTVPFVPEHIFGPNISFTRGNNYRRHIFPNMNVNCPFCNARMWIDERVKSSSVLNPRFGICCT</sequence>
<dbReference type="Proteomes" id="UP000646827">
    <property type="component" value="Unassembled WGS sequence"/>
</dbReference>
<evidence type="ECO:0000313" key="1">
    <source>
        <dbReference type="EMBL" id="KAG2212147.1"/>
    </source>
</evidence>